<dbReference type="Pfam" id="PF08811">
    <property type="entry name" value="DUF1800"/>
    <property type="match status" value="1"/>
</dbReference>
<evidence type="ECO:0000313" key="1">
    <source>
        <dbReference type="EMBL" id="GGO97106.1"/>
    </source>
</evidence>
<protein>
    <recommendedName>
        <fullName evidence="3">DUF1800 domain-containing protein</fullName>
    </recommendedName>
</protein>
<name>A0A917ZXE5_9ACTN</name>
<reference evidence="1" key="1">
    <citation type="journal article" date="2014" name="Int. J. Syst. Evol. Microbiol.">
        <title>Complete genome sequence of Corynebacterium casei LMG S-19264T (=DSM 44701T), isolated from a smear-ripened cheese.</title>
        <authorList>
            <consortium name="US DOE Joint Genome Institute (JGI-PGF)"/>
            <person name="Walter F."/>
            <person name="Albersmeier A."/>
            <person name="Kalinowski J."/>
            <person name="Ruckert C."/>
        </authorList>
    </citation>
    <scope>NUCLEOTIDE SEQUENCE</scope>
    <source>
        <strain evidence="1">CGMCC 4.7201</strain>
    </source>
</reference>
<evidence type="ECO:0008006" key="3">
    <source>
        <dbReference type="Google" id="ProtNLM"/>
    </source>
</evidence>
<reference evidence="1" key="2">
    <citation type="submission" date="2020-09" db="EMBL/GenBank/DDBJ databases">
        <authorList>
            <person name="Sun Q."/>
            <person name="Zhou Y."/>
        </authorList>
    </citation>
    <scope>NUCLEOTIDE SEQUENCE</scope>
    <source>
        <strain evidence="1">CGMCC 4.7201</strain>
    </source>
</reference>
<dbReference type="EMBL" id="BMMS01000032">
    <property type="protein sequence ID" value="GGO97106.1"/>
    <property type="molecule type" value="Genomic_DNA"/>
</dbReference>
<gene>
    <name evidence="1" type="ORF">GCM10012280_58120</name>
</gene>
<accession>A0A917ZXE5</accession>
<organism evidence="1 2">
    <name type="scientific">Wenjunlia tyrosinilytica</name>
    <dbReference type="NCBI Taxonomy" id="1544741"/>
    <lineage>
        <taxon>Bacteria</taxon>
        <taxon>Bacillati</taxon>
        <taxon>Actinomycetota</taxon>
        <taxon>Actinomycetes</taxon>
        <taxon>Kitasatosporales</taxon>
        <taxon>Streptomycetaceae</taxon>
        <taxon>Wenjunlia</taxon>
    </lineage>
</organism>
<dbReference type="Proteomes" id="UP000641932">
    <property type="component" value="Unassembled WGS sequence"/>
</dbReference>
<dbReference type="InterPro" id="IPR014917">
    <property type="entry name" value="DUF1800"/>
</dbReference>
<dbReference type="AlphaFoldDB" id="A0A917ZXE5"/>
<evidence type="ECO:0000313" key="2">
    <source>
        <dbReference type="Proteomes" id="UP000641932"/>
    </source>
</evidence>
<proteinExistence type="predicted"/>
<comment type="caution">
    <text evidence="1">The sequence shown here is derived from an EMBL/GenBank/DDBJ whole genome shotgun (WGS) entry which is preliminary data.</text>
</comment>
<keyword evidence="2" id="KW-1185">Reference proteome</keyword>
<sequence>MRLGHNRSEGFRRRSVRSLEEDLRPVVAHLIRRSGFGATPEEIDAAAERGYADAVADLLGAPDTCEGLGQGPRPPHFDHRPLSVDPDLVVRRKATDEAAEQGRQLAGWWLERMVRASPALVEKRTFFWHSHFATSIHKVGSAHLMLRQNIALRRLGSGDFGKLAAAMVTDPAMIVWLDAEAATKDAPNENLAREVMELFTIGLGGYAEADVHEAARALTGLRVDQSTGRYVFEPSAHDPGTKEVFGLRGSFGAGDLVALLVDRPASHRFVVTRLWNRFAAPGPPPPDVLGRLLDAYGPGRNIHAVLRALFLDPAFTGPHARGALVKQPVEYVVGVLRALGIGVGSDAGEERTAVLVTLSRLGQAPFAPPHVGGWPQGRAWLTTATAQARLDFAQWAAARADIRPIASRTARSRPDHVARMLGVADGWTARTRTALERVVRDPRSLLTAALVSPEYLVN</sequence>